<sequence>MNAVAGTNIHAMGMVFPVTVIAYTSFGGLKATFFASYIHTAIIFAILVTMVTAVYGVNFDCTDKTVQCDSLGSAGNVWERLTFIANLPSRDGTTELIYNAATQQFVNATGFHQGPVKDNRGGSFLTMMSWSGLQFGIINTIGNFGTVFVDQSYWQSAIAAKPSAAHKGYLLGGLVWFTIPFALATSLGLAGVALNVKLDSSDAGAGLVPPAAAIVLLGTGGGVAVVIMLLMAIISTGSAECIAVSSLCSYDIYRKYIKPDATGQEIVNMSRYGVVVYGCLMAAFNSILNEMGLNLGWVYNFMGILIGGAVPPIAMLLLWKDLPAIGAVVGACSGTFFAVIAWLSVAAGFGPINLDTTGELNAQLAGNMTAIGVSAVICVLFGVVMPQNYDFSELNKGIKLVEDTKVGGEDEDYELSDEFLLPAKAYIMKYGVGGSIFLLLIWPLMSVPWGVFSKSIWDLWASVAFMWGYAAAFIIIFLPIYEVKDTLISIITGKEVAPAKTTTKTEYDKTQALSSA</sequence>
<feature type="transmembrane region" description="Helical" evidence="8">
    <location>
        <begin position="211"/>
        <end position="234"/>
    </location>
</feature>
<feature type="transmembrane region" description="Helical" evidence="8">
    <location>
        <begin position="430"/>
        <end position="451"/>
    </location>
</feature>
<feature type="transmembrane region" description="Helical" evidence="8">
    <location>
        <begin position="169"/>
        <end position="191"/>
    </location>
</feature>
<dbReference type="InterPro" id="IPR001734">
    <property type="entry name" value="Na/solute_symporter"/>
</dbReference>
<comment type="subcellular location">
    <subcellularLocation>
        <location evidence="1">Membrane</location>
        <topology evidence="1">Multi-pass membrane protein</topology>
    </subcellularLocation>
</comment>
<evidence type="ECO:0000256" key="3">
    <source>
        <dbReference type="ARBA" id="ARBA00022448"/>
    </source>
</evidence>
<proteinExistence type="inferred from homology"/>
<evidence type="ECO:0008006" key="10">
    <source>
        <dbReference type="Google" id="ProtNLM"/>
    </source>
</evidence>
<keyword evidence="3" id="KW-0813">Transport</keyword>
<dbReference type="Pfam" id="PF00474">
    <property type="entry name" value="SSF"/>
    <property type="match status" value="1"/>
</dbReference>
<evidence type="ECO:0000313" key="9">
    <source>
        <dbReference type="EMBL" id="CAE2235630.1"/>
    </source>
</evidence>
<reference evidence="9" key="1">
    <citation type="submission" date="2021-01" db="EMBL/GenBank/DDBJ databases">
        <authorList>
            <person name="Corre E."/>
            <person name="Pelletier E."/>
            <person name="Niang G."/>
            <person name="Scheremetjew M."/>
            <person name="Finn R."/>
            <person name="Kale V."/>
            <person name="Holt S."/>
            <person name="Cochrane G."/>
            <person name="Meng A."/>
            <person name="Brown T."/>
            <person name="Cohen L."/>
        </authorList>
    </citation>
    <scope>NUCLEOTIDE SEQUENCE</scope>
    <source>
        <strain evidence="9">UIO037</strain>
    </source>
</reference>
<feature type="transmembrane region" description="Helical" evidence="8">
    <location>
        <begin position="325"/>
        <end position="352"/>
    </location>
</feature>
<dbReference type="AlphaFoldDB" id="A0A7S4MPZ0"/>
<evidence type="ECO:0000256" key="2">
    <source>
        <dbReference type="ARBA" id="ARBA00006434"/>
    </source>
</evidence>
<accession>A0A7S4MPZ0</accession>
<dbReference type="GO" id="GO:0015204">
    <property type="term" value="F:urea transmembrane transporter activity"/>
    <property type="evidence" value="ECO:0007669"/>
    <property type="project" value="InterPro"/>
</dbReference>
<keyword evidence="4 8" id="KW-0812">Transmembrane</keyword>
<organism evidence="9">
    <name type="scientific">Prymnesium polylepis</name>
    <dbReference type="NCBI Taxonomy" id="72548"/>
    <lineage>
        <taxon>Eukaryota</taxon>
        <taxon>Haptista</taxon>
        <taxon>Haptophyta</taxon>
        <taxon>Prymnesiophyceae</taxon>
        <taxon>Prymnesiales</taxon>
        <taxon>Prymnesiaceae</taxon>
        <taxon>Prymnesium</taxon>
    </lineage>
</organism>
<feature type="transmembrane region" description="Helical" evidence="8">
    <location>
        <begin position="37"/>
        <end position="57"/>
    </location>
</feature>
<protein>
    <recommendedName>
        <fullName evidence="10">Urea transporter</fullName>
    </recommendedName>
</protein>
<comment type="similarity">
    <text evidence="2 7">Belongs to the sodium:solute symporter (SSF) (TC 2.A.21) family.</text>
</comment>
<name>A0A7S4MPZ0_9EUKA</name>
<evidence type="ECO:0000256" key="1">
    <source>
        <dbReference type="ARBA" id="ARBA00004141"/>
    </source>
</evidence>
<feature type="transmembrane region" description="Helical" evidence="8">
    <location>
        <begin position="297"/>
        <end position="318"/>
    </location>
</feature>
<dbReference type="PANTHER" id="PTHR46154:SF4">
    <property type="entry name" value="UREA ACTIVE TRANSPORTER"/>
    <property type="match status" value="1"/>
</dbReference>
<dbReference type="PROSITE" id="PS50283">
    <property type="entry name" value="NA_SOLUT_SYMP_3"/>
    <property type="match status" value="1"/>
</dbReference>
<dbReference type="InterPro" id="IPR038377">
    <property type="entry name" value="Na/Glc_symporter_sf"/>
</dbReference>
<keyword evidence="5 8" id="KW-1133">Transmembrane helix</keyword>
<dbReference type="CDD" id="cd11476">
    <property type="entry name" value="SLC5sbd_DUR3"/>
    <property type="match status" value="1"/>
</dbReference>
<feature type="transmembrane region" description="Helical" evidence="8">
    <location>
        <begin position="364"/>
        <end position="384"/>
    </location>
</feature>
<evidence type="ECO:0000256" key="6">
    <source>
        <dbReference type="ARBA" id="ARBA00023136"/>
    </source>
</evidence>
<feature type="transmembrane region" description="Helical" evidence="8">
    <location>
        <begin position="12"/>
        <end position="31"/>
    </location>
</feature>
<evidence type="ECO:0000256" key="5">
    <source>
        <dbReference type="ARBA" id="ARBA00022989"/>
    </source>
</evidence>
<dbReference type="PANTHER" id="PTHR46154">
    <property type="match status" value="1"/>
</dbReference>
<dbReference type="EMBL" id="HBKO01026340">
    <property type="protein sequence ID" value="CAE2235630.1"/>
    <property type="molecule type" value="Transcribed_RNA"/>
</dbReference>
<gene>
    <name evidence="9" type="ORF">CPOL0286_LOCUS12045</name>
</gene>
<dbReference type="Gene3D" id="1.20.1730.10">
    <property type="entry name" value="Sodium/glucose cotransporter"/>
    <property type="match status" value="1"/>
</dbReference>
<evidence type="ECO:0000256" key="8">
    <source>
        <dbReference type="SAM" id="Phobius"/>
    </source>
</evidence>
<dbReference type="GO" id="GO:0005886">
    <property type="term" value="C:plasma membrane"/>
    <property type="evidence" value="ECO:0007669"/>
    <property type="project" value="TreeGrafter"/>
</dbReference>
<evidence type="ECO:0000256" key="4">
    <source>
        <dbReference type="ARBA" id="ARBA00022692"/>
    </source>
</evidence>
<feature type="transmembrane region" description="Helical" evidence="8">
    <location>
        <begin position="457"/>
        <end position="481"/>
    </location>
</feature>
<feature type="transmembrane region" description="Helical" evidence="8">
    <location>
        <begin position="272"/>
        <end position="291"/>
    </location>
</feature>
<evidence type="ECO:0000256" key="7">
    <source>
        <dbReference type="RuleBase" id="RU362091"/>
    </source>
</evidence>
<keyword evidence="6 8" id="KW-0472">Membrane</keyword>
<dbReference type="InterPro" id="IPR031155">
    <property type="entry name" value="DUR"/>
</dbReference>